<evidence type="ECO:0008006" key="3">
    <source>
        <dbReference type="Google" id="ProtNLM"/>
    </source>
</evidence>
<keyword evidence="2" id="KW-1185">Reference proteome</keyword>
<dbReference type="Proteomes" id="UP000193409">
    <property type="component" value="Unassembled WGS sequence"/>
</dbReference>
<dbReference type="AlphaFoldDB" id="A0A1Y5RIX8"/>
<gene>
    <name evidence="1" type="ORF">PSA7680_00556</name>
</gene>
<reference evidence="1 2" key="1">
    <citation type="submission" date="2017-03" db="EMBL/GenBank/DDBJ databases">
        <authorList>
            <person name="Afonso C.L."/>
            <person name="Miller P.J."/>
            <person name="Scott M.A."/>
            <person name="Spackman E."/>
            <person name="Goraichik I."/>
            <person name="Dimitrov K.M."/>
            <person name="Suarez D.L."/>
            <person name="Swayne D.E."/>
        </authorList>
    </citation>
    <scope>NUCLEOTIDE SEQUENCE [LARGE SCALE GENOMIC DNA]</scope>
    <source>
        <strain evidence="1 2">CECT 7680</strain>
    </source>
</reference>
<dbReference type="OrthoDB" id="8096613at2"/>
<name>A0A1Y5RIX8_9RHOB</name>
<proteinExistence type="predicted"/>
<protein>
    <recommendedName>
        <fullName evidence="3">DUF1127 domain-containing protein</fullName>
    </recommendedName>
</protein>
<evidence type="ECO:0000313" key="2">
    <source>
        <dbReference type="Proteomes" id="UP000193409"/>
    </source>
</evidence>
<evidence type="ECO:0000313" key="1">
    <source>
        <dbReference type="EMBL" id="SLN17515.1"/>
    </source>
</evidence>
<sequence length="72" mass="7880">MQTLATPARAAALRPARRSVLSRLLAAEAAWRTRQSLKTLDRAALRDLGLSRSQAAAEAARPIWDVPAAWRC</sequence>
<accession>A0A1Y5RIX8</accession>
<dbReference type="RefSeq" id="WP_085867114.1">
    <property type="nucleotide sequence ID" value="NZ_FWFQ01000002.1"/>
</dbReference>
<dbReference type="EMBL" id="FWFQ01000002">
    <property type="protein sequence ID" value="SLN17515.1"/>
    <property type="molecule type" value="Genomic_DNA"/>
</dbReference>
<organism evidence="1 2">
    <name type="scientific">Pseudoruegeria aquimaris</name>
    <dbReference type="NCBI Taxonomy" id="393663"/>
    <lineage>
        <taxon>Bacteria</taxon>
        <taxon>Pseudomonadati</taxon>
        <taxon>Pseudomonadota</taxon>
        <taxon>Alphaproteobacteria</taxon>
        <taxon>Rhodobacterales</taxon>
        <taxon>Roseobacteraceae</taxon>
        <taxon>Pseudoruegeria</taxon>
    </lineage>
</organism>